<dbReference type="InterPro" id="IPR020558">
    <property type="entry name" value="DiOHA_6PGluconate_deHydtase_CS"/>
</dbReference>
<dbReference type="InterPro" id="IPR004404">
    <property type="entry name" value="DihydroxyA_deHydtase"/>
</dbReference>
<feature type="modified residue" description="N6-carboxylysine" evidence="15">
    <location>
        <position position="126"/>
    </location>
</feature>
<evidence type="ECO:0000256" key="12">
    <source>
        <dbReference type="ARBA" id="ARBA00029436"/>
    </source>
</evidence>
<dbReference type="UniPathway" id="UPA00047">
    <property type="reaction ID" value="UER00057"/>
</dbReference>
<comment type="cofactor">
    <cofactor evidence="1 15">
        <name>Mg(2+)</name>
        <dbReference type="ChEBI" id="CHEBI:18420"/>
    </cofactor>
</comment>
<dbReference type="SUPFAM" id="SSF143975">
    <property type="entry name" value="IlvD/EDD N-terminal domain-like"/>
    <property type="match status" value="1"/>
</dbReference>
<dbReference type="GO" id="GO:0009097">
    <property type="term" value="P:isoleucine biosynthetic process"/>
    <property type="evidence" value="ECO:0007669"/>
    <property type="project" value="UniProtKB-UniRule"/>
</dbReference>
<evidence type="ECO:0000256" key="6">
    <source>
        <dbReference type="ARBA" id="ARBA00022842"/>
    </source>
</evidence>
<evidence type="ECO:0000256" key="15">
    <source>
        <dbReference type="HAMAP-Rule" id="MF_00012"/>
    </source>
</evidence>
<evidence type="ECO:0000256" key="3">
    <source>
        <dbReference type="ARBA" id="ARBA00022605"/>
    </source>
</evidence>
<feature type="binding site" evidence="15">
    <location>
        <position position="125"/>
    </location>
    <ligand>
        <name>Mg(2+)</name>
        <dbReference type="ChEBI" id="CHEBI:18420"/>
    </ligand>
</feature>
<dbReference type="EC" id="4.2.1.9" evidence="14 15"/>
<dbReference type="HAMAP" id="MF_00012">
    <property type="entry name" value="IlvD"/>
    <property type="match status" value="1"/>
</dbReference>
<evidence type="ECO:0000256" key="13">
    <source>
        <dbReference type="ARBA" id="ARBA00029437"/>
    </source>
</evidence>
<dbReference type="GO" id="GO:0009099">
    <property type="term" value="P:L-valine biosynthetic process"/>
    <property type="evidence" value="ECO:0007669"/>
    <property type="project" value="UniProtKB-UniRule"/>
</dbReference>
<reference evidence="18 19" key="1">
    <citation type="submission" date="2018-02" db="EMBL/GenBank/DDBJ databases">
        <title>Novel Leptospira species isolated from soil and water in Japan.</title>
        <authorList>
            <person name="Nakao R."/>
            <person name="Masuzawa T."/>
        </authorList>
    </citation>
    <scope>NUCLEOTIDE SEQUENCE [LARGE SCALE GENOMIC DNA]</scope>
    <source>
        <strain evidence="18 19">YH101</strain>
    </source>
</reference>
<dbReference type="PANTHER" id="PTHR21000">
    <property type="entry name" value="DIHYDROXY-ACID DEHYDRATASE DAD"/>
    <property type="match status" value="1"/>
</dbReference>
<comment type="catalytic activity">
    <reaction evidence="11">
        <text>(2R)-2,3-dihydroxy-3-methylbutanoate = 3-methyl-2-oxobutanoate + H2O</text>
        <dbReference type="Rhea" id="RHEA:24809"/>
        <dbReference type="ChEBI" id="CHEBI:11851"/>
        <dbReference type="ChEBI" id="CHEBI:15377"/>
        <dbReference type="ChEBI" id="CHEBI:49072"/>
        <dbReference type="EC" id="4.2.1.9"/>
    </reaction>
    <physiologicalReaction direction="left-to-right" evidence="11">
        <dbReference type="Rhea" id="RHEA:24810"/>
    </physiologicalReaction>
</comment>
<evidence type="ECO:0000256" key="14">
    <source>
        <dbReference type="ARBA" id="ARBA00029490"/>
    </source>
</evidence>
<name>A0A2P2E0A0_9LEPT</name>
<feature type="binding site" description="via carbamate group" evidence="15">
    <location>
        <position position="126"/>
    </location>
    <ligand>
        <name>Mg(2+)</name>
        <dbReference type="ChEBI" id="CHEBI:18420"/>
    </ligand>
</feature>
<comment type="pathway">
    <text evidence="13 15">Amino-acid biosynthesis; L-isoleucine biosynthesis; L-isoleucine from 2-oxobutanoate: step 3/4.</text>
</comment>
<comment type="similarity">
    <text evidence="2 15">Belongs to the IlvD/Edd family.</text>
</comment>
<evidence type="ECO:0000256" key="2">
    <source>
        <dbReference type="ARBA" id="ARBA00006486"/>
    </source>
</evidence>
<feature type="binding site" evidence="15">
    <location>
        <position position="83"/>
    </location>
    <ligand>
        <name>Mg(2+)</name>
        <dbReference type="ChEBI" id="CHEBI:18420"/>
    </ligand>
</feature>
<sequence>MNLNKYSKVLTQDDSLPASQAMIIGSGVPYEDLSKPFIGVGSTGFDGNPCNMHLTSLSALQKKSVQDTKKMVGLLFNTIGVSDGITNGNDGMRYSLPSREIIADSIETIAGAHFYDGILFTAGCDKNMPGAIMAMARLNRPSIMVYGGTINGGHYQGEKLNIVSAFEAYGKKINGKISEEDFREVIKNSCPGPGACGGMYTANTMATAIEAMGMSLPYSSSAPARSQEKKNECATIGDFIYRLLEKDIKPSDIITPASVHNALRIITILGGSTNAALHMIAIARTMGVPLDLNMIQKVTDTTPLLADMKPSGKYLMEDLFAIGGVPAILKFLLKEGMIDGNCLTVTGRTLGENIEGLPGLPGEQDLLRPVSNPIKKEGHIQVLYGNIAKQGAVAKITGHEGETFEGQAICFDSEKDANEGIRDGKVKPGHVVVIRYVGPKGGPGMPEMLKPTSAIIGAGLGNSVALITDGRFSGGTHGFVVGHITPEAMEGGEIALIEDGDTIFIDAKTNQLLVRVSEEVLAERKKQWKKPAYRVKSGYLWKYIQNVRDASTGCLTDRD</sequence>
<comment type="cofactor">
    <cofactor evidence="15">
        <name>[2Fe-2S] cluster</name>
        <dbReference type="ChEBI" id="CHEBI:190135"/>
    </cofactor>
    <text evidence="15">Binds 1 [2Fe-2S] cluster per subunit. This cluster acts as a Lewis acid cofactor.</text>
</comment>
<evidence type="ECO:0000256" key="11">
    <source>
        <dbReference type="ARBA" id="ARBA00029304"/>
    </source>
</evidence>
<dbReference type="PROSITE" id="PS00886">
    <property type="entry name" value="ILVD_EDD_1"/>
    <property type="match status" value="1"/>
</dbReference>
<evidence type="ECO:0000256" key="1">
    <source>
        <dbReference type="ARBA" id="ARBA00001946"/>
    </source>
</evidence>
<comment type="subunit">
    <text evidence="15">Homodimer.</text>
</comment>
<dbReference type="SUPFAM" id="SSF52016">
    <property type="entry name" value="LeuD/IlvD-like"/>
    <property type="match status" value="1"/>
</dbReference>
<keyword evidence="3 15" id="KW-0028">Amino-acid biosynthesis</keyword>
<protein>
    <recommendedName>
        <fullName evidence="14 15">Dihydroxy-acid dehydratase</fullName>
        <shortName evidence="15">DAD</shortName>
        <ecNumber evidence="14 15">4.2.1.9</ecNumber>
    </recommendedName>
</protein>
<dbReference type="EMBL" id="BFBB01000004">
    <property type="protein sequence ID" value="GBF50300.1"/>
    <property type="molecule type" value="Genomic_DNA"/>
</dbReference>
<dbReference type="InterPro" id="IPR050165">
    <property type="entry name" value="DHAD_IlvD/Edd"/>
</dbReference>
<evidence type="ECO:0000256" key="9">
    <source>
        <dbReference type="ARBA" id="ARBA00023239"/>
    </source>
</evidence>
<dbReference type="GO" id="GO:0051537">
    <property type="term" value="F:2 iron, 2 sulfur cluster binding"/>
    <property type="evidence" value="ECO:0007669"/>
    <property type="project" value="UniProtKB-UniRule"/>
</dbReference>
<dbReference type="Pfam" id="PF00920">
    <property type="entry name" value="ILVD_EDD_N"/>
    <property type="match status" value="1"/>
</dbReference>
<dbReference type="GO" id="GO:0004160">
    <property type="term" value="F:dihydroxy-acid dehydratase activity"/>
    <property type="evidence" value="ECO:0007669"/>
    <property type="project" value="UniProtKB-UniRule"/>
</dbReference>
<dbReference type="OrthoDB" id="9807077at2"/>
<evidence type="ECO:0000256" key="5">
    <source>
        <dbReference type="ARBA" id="ARBA00022723"/>
    </source>
</evidence>
<feature type="binding site" evidence="15">
    <location>
        <position position="447"/>
    </location>
    <ligand>
        <name>Mg(2+)</name>
        <dbReference type="ChEBI" id="CHEBI:18420"/>
    </ligand>
</feature>
<feature type="active site" description="Proton acceptor" evidence="15">
    <location>
        <position position="473"/>
    </location>
</feature>
<dbReference type="InterPro" id="IPR056740">
    <property type="entry name" value="ILV_EDD_C"/>
</dbReference>
<keyword evidence="5 15" id="KW-0479">Metal-binding</keyword>
<proteinExistence type="inferred from homology"/>
<evidence type="ECO:0000256" key="7">
    <source>
        <dbReference type="ARBA" id="ARBA00023004"/>
    </source>
</evidence>
<evidence type="ECO:0000256" key="4">
    <source>
        <dbReference type="ARBA" id="ARBA00022714"/>
    </source>
</evidence>
<evidence type="ECO:0000259" key="16">
    <source>
        <dbReference type="Pfam" id="PF00920"/>
    </source>
</evidence>
<comment type="caution">
    <text evidence="18">The sequence shown here is derived from an EMBL/GenBank/DDBJ whole genome shotgun (WGS) entry which is preliminary data.</text>
</comment>
<keyword evidence="7 15" id="KW-0408">Iron</keyword>
<evidence type="ECO:0000259" key="17">
    <source>
        <dbReference type="Pfam" id="PF24877"/>
    </source>
</evidence>
<feature type="domain" description="Dihydroxy-acid/6-phosphogluconate dehydratase C-terminal" evidence="17">
    <location>
        <begin position="366"/>
        <end position="554"/>
    </location>
</feature>
<dbReference type="FunFam" id="3.50.30.80:FF:000001">
    <property type="entry name" value="Dihydroxy-acid dehydratase"/>
    <property type="match status" value="1"/>
</dbReference>
<comment type="catalytic activity">
    <reaction evidence="15">
        <text>(2R,3R)-2,3-dihydroxy-3-methylpentanoate = (S)-3-methyl-2-oxopentanoate + H2O</text>
        <dbReference type="Rhea" id="RHEA:27694"/>
        <dbReference type="ChEBI" id="CHEBI:15377"/>
        <dbReference type="ChEBI" id="CHEBI:35146"/>
        <dbReference type="ChEBI" id="CHEBI:49258"/>
        <dbReference type="EC" id="4.2.1.9"/>
    </reaction>
</comment>
<dbReference type="NCBIfam" id="TIGR00110">
    <property type="entry name" value="ilvD"/>
    <property type="match status" value="1"/>
</dbReference>
<dbReference type="NCBIfam" id="NF002068">
    <property type="entry name" value="PRK00911.1"/>
    <property type="match status" value="1"/>
</dbReference>
<dbReference type="AlphaFoldDB" id="A0A2P2E0A0"/>
<dbReference type="InterPro" id="IPR042096">
    <property type="entry name" value="Dihydro-acid_dehy_C"/>
</dbReference>
<keyword evidence="10 15" id="KW-0100">Branched-chain amino acid biosynthesis</keyword>
<dbReference type="Gene3D" id="3.50.30.80">
    <property type="entry name" value="IlvD/EDD C-terminal domain-like"/>
    <property type="match status" value="1"/>
</dbReference>
<dbReference type="InterPro" id="IPR000581">
    <property type="entry name" value="ILV_EDD_N"/>
</dbReference>
<gene>
    <name evidence="15" type="primary">ilvD</name>
    <name evidence="18" type="ORF">LPTSP4_18250</name>
</gene>
<dbReference type="PANTHER" id="PTHR21000:SF5">
    <property type="entry name" value="DIHYDROXY-ACID DEHYDRATASE, MITOCHONDRIAL"/>
    <property type="match status" value="1"/>
</dbReference>
<dbReference type="UniPathway" id="UPA00049">
    <property type="reaction ID" value="UER00061"/>
</dbReference>
<dbReference type="GO" id="GO:0000287">
    <property type="term" value="F:magnesium ion binding"/>
    <property type="evidence" value="ECO:0007669"/>
    <property type="project" value="UniProtKB-UniRule"/>
</dbReference>
<keyword evidence="6 15" id="KW-0460">Magnesium</keyword>
<comment type="pathway">
    <text evidence="12 15">Amino-acid biosynthesis; L-valine biosynthesis; L-valine from pyruvate: step 3/4.</text>
</comment>
<evidence type="ECO:0000313" key="18">
    <source>
        <dbReference type="EMBL" id="GBF50300.1"/>
    </source>
</evidence>
<keyword evidence="8 15" id="KW-0411">Iron-sulfur</keyword>
<evidence type="ECO:0000256" key="10">
    <source>
        <dbReference type="ARBA" id="ARBA00023304"/>
    </source>
</evidence>
<feature type="domain" description="Dihydroxy-acid/6-phosphogluconate dehydratase N-terminal" evidence="16">
    <location>
        <begin position="35"/>
        <end position="353"/>
    </location>
</feature>
<evidence type="ECO:0000256" key="8">
    <source>
        <dbReference type="ARBA" id="ARBA00023014"/>
    </source>
</evidence>
<keyword evidence="19" id="KW-1185">Reference proteome</keyword>
<comment type="caution">
    <text evidence="15">Lacks conserved residue(s) required for the propagation of feature annotation.</text>
</comment>
<dbReference type="Pfam" id="PF24877">
    <property type="entry name" value="ILV_EDD_C"/>
    <property type="match status" value="1"/>
</dbReference>
<accession>A0A2P2E0A0</accession>
<dbReference type="PROSITE" id="PS00887">
    <property type="entry name" value="ILVD_EDD_2"/>
    <property type="match status" value="1"/>
</dbReference>
<keyword evidence="9 15" id="KW-0456">Lyase</keyword>
<evidence type="ECO:0000313" key="19">
    <source>
        <dbReference type="Proteomes" id="UP000245133"/>
    </source>
</evidence>
<organism evidence="18 19">
    <name type="scientific">Leptospira ryugenii</name>
    <dbReference type="NCBI Taxonomy" id="1917863"/>
    <lineage>
        <taxon>Bacteria</taxon>
        <taxon>Pseudomonadati</taxon>
        <taxon>Spirochaetota</taxon>
        <taxon>Spirochaetia</taxon>
        <taxon>Leptospirales</taxon>
        <taxon>Leptospiraceae</taxon>
        <taxon>Leptospira</taxon>
    </lineage>
</organism>
<dbReference type="Proteomes" id="UP000245133">
    <property type="component" value="Unassembled WGS sequence"/>
</dbReference>
<comment type="function">
    <text evidence="15">Functions in the biosynthesis of branched-chain amino acids. Catalyzes the dehydration of (2R,3R)-2,3-dihydroxy-3-methylpentanoate (2,3-dihydroxy-3-methylvalerate) into 2-oxo-3-methylpentanoate (2-oxo-3-methylvalerate) and of (2R)-2,3-dihydroxy-3-methylbutanoate (2,3-dihydroxyisovalerate) into 2-oxo-3-methylbutanoate (2-oxoisovalerate), the penultimate precursor to L-isoleucine and L-valine, respectively.</text>
</comment>
<keyword evidence="4 15" id="KW-0001">2Fe-2S</keyword>
<feature type="binding site" evidence="15">
    <location>
        <position position="50"/>
    </location>
    <ligand>
        <name>[2Fe-2S] cluster</name>
        <dbReference type="ChEBI" id="CHEBI:190135"/>
    </ligand>
</feature>
<dbReference type="InterPro" id="IPR037237">
    <property type="entry name" value="IlvD/EDD_N"/>
</dbReference>
<dbReference type="RefSeq" id="WP_108976091.1">
    <property type="nucleotide sequence ID" value="NZ_BFBB01000004.1"/>
</dbReference>